<evidence type="ECO:0000256" key="1">
    <source>
        <dbReference type="SAM" id="SignalP"/>
    </source>
</evidence>
<accession>A0ABV9V3Z9</accession>
<reference evidence="3" key="1">
    <citation type="journal article" date="2019" name="Int. J. Syst. Evol. Microbiol.">
        <title>The Global Catalogue of Microorganisms (GCM) 10K type strain sequencing project: providing services to taxonomists for standard genome sequencing and annotation.</title>
        <authorList>
            <consortium name="The Broad Institute Genomics Platform"/>
            <consortium name="The Broad Institute Genome Sequencing Center for Infectious Disease"/>
            <person name="Wu L."/>
            <person name="Ma J."/>
        </authorList>
    </citation>
    <scope>NUCLEOTIDE SEQUENCE [LARGE SCALE GENOMIC DNA]</scope>
    <source>
        <strain evidence="3">ICMP 257</strain>
    </source>
</reference>
<protein>
    <recommendedName>
        <fullName evidence="4">Lipoprotein</fullName>
    </recommendedName>
</protein>
<feature type="signal peptide" evidence="1">
    <location>
        <begin position="1"/>
        <end position="26"/>
    </location>
</feature>
<comment type="caution">
    <text evidence="2">The sequence shown here is derived from an EMBL/GenBank/DDBJ whole genome shotgun (WGS) entry which is preliminary data.</text>
</comment>
<dbReference type="GeneID" id="31233227"/>
<gene>
    <name evidence="2" type="ORF">ACFPL4_09930</name>
</gene>
<dbReference type="Proteomes" id="UP001595908">
    <property type="component" value="Unassembled WGS sequence"/>
</dbReference>
<proteinExistence type="predicted"/>
<feature type="chain" id="PRO_5045141919" description="Lipoprotein" evidence="1">
    <location>
        <begin position="27"/>
        <end position="145"/>
    </location>
</feature>
<evidence type="ECO:0008006" key="4">
    <source>
        <dbReference type="Google" id="ProtNLM"/>
    </source>
</evidence>
<evidence type="ECO:0000313" key="2">
    <source>
        <dbReference type="EMBL" id="MFC4978687.1"/>
    </source>
</evidence>
<dbReference type="PROSITE" id="PS51257">
    <property type="entry name" value="PROKAR_LIPOPROTEIN"/>
    <property type="match status" value="1"/>
</dbReference>
<dbReference type="RefSeq" id="WP_033299662.1">
    <property type="nucleotide sequence ID" value="NZ_JBHSJE010000002.1"/>
</dbReference>
<keyword evidence="3" id="KW-1185">Reference proteome</keyword>
<dbReference type="EMBL" id="JBHSJE010000002">
    <property type="protein sequence ID" value="MFC4978687.1"/>
    <property type="molecule type" value="Genomic_DNA"/>
</dbReference>
<keyword evidence="1" id="KW-0732">Signal</keyword>
<sequence>MRFHVGLLATAVAAGALLVGCSSTPAEELEDWWSSGGESSIKALSDTSGRVNEVSVRPMDVWSTACQELLTEVAEAKELDTLPSENARGFWEEALTAFEHGGEECVAGAGEDDQPRASEGIREVQKGIGRLASTTSMIAGDLKAK</sequence>
<evidence type="ECO:0000313" key="3">
    <source>
        <dbReference type="Proteomes" id="UP001595908"/>
    </source>
</evidence>
<name>A0ABV9V3Z9_STRAZ</name>
<organism evidence="2 3">
    <name type="scientific">Streptomyces atroolivaceus</name>
    <dbReference type="NCBI Taxonomy" id="66869"/>
    <lineage>
        <taxon>Bacteria</taxon>
        <taxon>Bacillati</taxon>
        <taxon>Actinomycetota</taxon>
        <taxon>Actinomycetes</taxon>
        <taxon>Kitasatosporales</taxon>
        <taxon>Streptomycetaceae</taxon>
        <taxon>Streptomyces</taxon>
    </lineage>
</organism>